<gene>
    <name evidence="1" type="ORF">CRDco_1370</name>
</gene>
<protein>
    <submittedName>
        <fullName evidence="1">Uncharacterized protein</fullName>
    </submittedName>
</protein>
<evidence type="ECO:0000313" key="1">
    <source>
        <dbReference type="EMBL" id="BCG49361.1"/>
    </source>
</evidence>
<organism evidence="1 2">
    <name type="scientific">Candidatus Carsonella ruddii</name>
    <name type="common">Diaphorina cf. continua</name>
    <dbReference type="NCBI Taxonomy" id="2661587"/>
    <lineage>
        <taxon>Bacteria</taxon>
        <taxon>Pseudomonadati</taxon>
        <taxon>Pseudomonadota</taxon>
        <taxon>Gammaproteobacteria</taxon>
        <taxon>Oceanospirillales</taxon>
        <taxon>Halomonadaceae</taxon>
        <taxon>Zymobacter group</taxon>
        <taxon>Candidatus Carsonella</taxon>
    </lineage>
</organism>
<evidence type="ECO:0000313" key="2">
    <source>
        <dbReference type="Proteomes" id="UP000595596"/>
    </source>
</evidence>
<dbReference type="Proteomes" id="UP000595596">
    <property type="component" value="Chromosome"/>
</dbReference>
<accession>A0A7R6VZD0</accession>
<dbReference type="EMBL" id="AP023214">
    <property type="protein sequence ID" value="BCG49361.1"/>
    <property type="molecule type" value="Genomic_DNA"/>
</dbReference>
<sequence>MQFIKKNDVVSVTYISNYKIYIFFGLVKKIKKSTFTIVKKVQDIEVKKVFLVKNPNLISLKKKK</sequence>
<reference evidence="1 2" key="1">
    <citation type="journal article" date="2020" name="Genome Biol. Evol.">
        <title>Comparative Genomics Underlines Multiple Roles of Profftella, an Obligate Symbiont of Psyllids: Providing Toxins, Vitamins, and Carotenoids.</title>
        <authorList>
            <person name="Nakabachi A."/>
            <person name="Piel J."/>
            <person name="Malenovsky I."/>
            <person name="Hirose Y."/>
        </authorList>
    </citation>
    <scope>NUCLEOTIDE SEQUENCE [LARGE SCALE GENOMIC DNA]</scope>
    <source>
        <strain evidence="1 2">Dco</strain>
    </source>
</reference>
<dbReference type="KEGG" id="crr:CRDco_1370"/>
<dbReference type="RefSeq" id="WP_201329452.1">
    <property type="nucleotide sequence ID" value="NZ_AP023214.1"/>
</dbReference>
<name>A0A7R6VZD0_CARRU</name>
<proteinExistence type="predicted"/>
<keyword evidence="2" id="KW-1185">Reference proteome</keyword>
<dbReference type="AlphaFoldDB" id="A0A7R6VZD0"/>